<dbReference type="STRING" id="30732.ENSOMEP00000025989"/>
<evidence type="ECO:0000313" key="13">
    <source>
        <dbReference type="Proteomes" id="UP000261560"/>
    </source>
</evidence>
<keyword evidence="9" id="KW-0131">Cell cycle</keyword>
<evidence type="ECO:0000256" key="6">
    <source>
        <dbReference type="ARBA" id="ARBA00022776"/>
    </source>
</evidence>
<dbReference type="InterPro" id="IPR026206">
    <property type="entry name" value="HAUS3"/>
</dbReference>
<feature type="domain" description="HAUS augmin-like complex subunit 3 N-terminal" evidence="11">
    <location>
        <begin position="1"/>
        <end position="276"/>
    </location>
</feature>
<evidence type="ECO:0000256" key="1">
    <source>
        <dbReference type="ARBA" id="ARBA00004186"/>
    </source>
</evidence>
<evidence type="ECO:0000256" key="7">
    <source>
        <dbReference type="ARBA" id="ARBA00023054"/>
    </source>
</evidence>
<dbReference type="GO" id="GO:0005874">
    <property type="term" value="C:microtubule"/>
    <property type="evidence" value="ECO:0007669"/>
    <property type="project" value="UniProtKB-KW"/>
</dbReference>
<dbReference type="PRINTS" id="PR02089">
    <property type="entry name" value="HAUSAUGMINL3"/>
</dbReference>
<organism evidence="12 13">
    <name type="scientific">Oryzias melastigma</name>
    <name type="common">Marine medaka</name>
    <dbReference type="NCBI Taxonomy" id="30732"/>
    <lineage>
        <taxon>Eukaryota</taxon>
        <taxon>Metazoa</taxon>
        <taxon>Chordata</taxon>
        <taxon>Craniata</taxon>
        <taxon>Vertebrata</taxon>
        <taxon>Euteleostomi</taxon>
        <taxon>Actinopterygii</taxon>
        <taxon>Neopterygii</taxon>
        <taxon>Teleostei</taxon>
        <taxon>Neoteleostei</taxon>
        <taxon>Acanthomorphata</taxon>
        <taxon>Ovalentaria</taxon>
        <taxon>Atherinomorphae</taxon>
        <taxon>Beloniformes</taxon>
        <taxon>Adrianichthyidae</taxon>
        <taxon>Oryziinae</taxon>
        <taxon>Oryzias</taxon>
    </lineage>
</organism>
<dbReference type="GO" id="GO:0051301">
    <property type="term" value="P:cell division"/>
    <property type="evidence" value="ECO:0007669"/>
    <property type="project" value="UniProtKB-KW"/>
</dbReference>
<sequence length="538" mass="60647">HLLRFVCRTLNRSNVLSTEEAAAFQELQKSGKPILDEAALGEVLKIADPSDRSSAHIIGGPLSSAFSLFTQEKESAVEDLEAELRELCREKELKQRRYNKLQVSATSQADVELKLTRELDRVTCKLKEASASIGAENADTNTLLQKLTDEVSKLASYLPPPSMKRKGDPLAQLNLSSSRRPTSLLSQLLLDPYLHQEERNTKNLAALTQKHFFPGISNIVETSCSEHFQVLDLSSCEDVMEASRDHRVVENRRTEMARLQWSHIVAQHQLMLAVAEEKSVLAGLDWLSEKNCHTKNIMYLWLQAVEAELEALLHGAVPAALRESARLLNVPVVRGDLALQVARQDYYTSRQNQVRDYLLRQKACFDVLLLAQEMELRRWKTCQNQLREVEGRLTKESRAAALRMEILTHPDLGKSQNVSFLDIFPPPCRLLQILNHDSGTSKLEPFQTYEALDRAARDLTHNLQLARGSVASACHEQNYSAARLYSNCETLHRAAYTALQQLTLSPQVRPTAKTDQELLCPNAQVGVFLFIFTIVECK</sequence>
<dbReference type="PANTHER" id="PTHR19378:SF0">
    <property type="entry name" value="HAUS AUGMIN-LIKE COMPLEX SUBUNIT 3"/>
    <property type="match status" value="1"/>
</dbReference>
<protein>
    <submittedName>
        <fullName evidence="12">HAUS augmin-like complex, subunit 3</fullName>
    </submittedName>
</protein>
<evidence type="ECO:0000256" key="8">
    <source>
        <dbReference type="ARBA" id="ARBA00023212"/>
    </source>
</evidence>
<keyword evidence="4" id="KW-0132">Cell division</keyword>
<evidence type="ECO:0000256" key="4">
    <source>
        <dbReference type="ARBA" id="ARBA00022618"/>
    </source>
</evidence>
<dbReference type="GO" id="GO:0051225">
    <property type="term" value="P:spindle assembly"/>
    <property type="evidence" value="ECO:0007669"/>
    <property type="project" value="InterPro"/>
</dbReference>
<keyword evidence="7 10" id="KW-0175">Coiled coil</keyword>
<comment type="similarity">
    <text evidence="2">Belongs to the HAUS3 family.</text>
</comment>
<feature type="coiled-coil region" evidence="10">
    <location>
        <begin position="70"/>
        <end position="104"/>
    </location>
</feature>
<dbReference type="GO" id="GO:0070652">
    <property type="term" value="C:HAUS complex"/>
    <property type="evidence" value="ECO:0007669"/>
    <property type="project" value="InterPro"/>
</dbReference>
<accession>A0A3B3D918</accession>
<keyword evidence="6" id="KW-0498">Mitosis</keyword>
<dbReference type="AlphaFoldDB" id="A0A3B3D918"/>
<proteinExistence type="inferred from homology"/>
<dbReference type="Ensembl" id="ENSOMET00000005698.1">
    <property type="protein sequence ID" value="ENSOMEP00000025989.1"/>
    <property type="gene ID" value="ENSOMEG00000007577.1"/>
</dbReference>
<evidence type="ECO:0000256" key="10">
    <source>
        <dbReference type="SAM" id="Coils"/>
    </source>
</evidence>
<dbReference type="GO" id="GO:0031023">
    <property type="term" value="P:microtubule organizing center organization"/>
    <property type="evidence" value="ECO:0007669"/>
    <property type="project" value="TreeGrafter"/>
</dbReference>
<reference evidence="12" key="1">
    <citation type="submission" date="2025-08" db="UniProtKB">
        <authorList>
            <consortium name="Ensembl"/>
        </authorList>
    </citation>
    <scope>IDENTIFICATION</scope>
</reference>
<evidence type="ECO:0000256" key="5">
    <source>
        <dbReference type="ARBA" id="ARBA00022701"/>
    </source>
</evidence>
<dbReference type="OMA" id="CEINSSC"/>
<dbReference type="Proteomes" id="UP000261560">
    <property type="component" value="Unplaced"/>
</dbReference>
<dbReference type="PaxDb" id="30732-ENSOMEP00000025989"/>
<keyword evidence="3" id="KW-0963">Cytoplasm</keyword>
<keyword evidence="5" id="KW-0493">Microtubule</keyword>
<dbReference type="GO" id="GO:0005815">
    <property type="term" value="C:microtubule organizing center"/>
    <property type="evidence" value="ECO:0007669"/>
    <property type="project" value="TreeGrafter"/>
</dbReference>
<comment type="subcellular location">
    <subcellularLocation>
        <location evidence="1">Cytoplasm</location>
        <location evidence="1">Cytoskeleton</location>
        <location evidence="1">Spindle</location>
    </subcellularLocation>
</comment>
<keyword evidence="8" id="KW-0206">Cytoskeleton</keyword>
<dbReference type="GO" id="GO:0072686">
    <property type="term" value="C:mitotic spindle"/>
    <property type="evidence" value="ECO:0007669"/>
    <property type="project" value="TreeGrafter"/>
</dbReference>
<evidence type="ECO:0000256" key="9">
    <source>
        <dbReference type="ARBA" id="ARBA00023306"/>
    </source>
</evidence>
<dbReference type="PANTHER" id="PTHR19378">
    <property type="entry name" value="GOLGIN- RELATED"/>
    <property type="match status" value="1"/>
</dbReference>
<dbReference type="GeneTree" id="ENSGT00390000011904"/>
<dbReference type="Pfam" id="PF14932">
    <property type="entry name" value="HAUS-augmin3"/>
    <property type="match status" value="1"/>
</dbReference>
<name>A0A3B3D918_ORYME</name>
<evidence type="ECO:0000313" key="12">
    <source>
        <dbReference type="Ensembl" id="ENSOMEP00000025989.1"/>
    </source>
</evidence>
<evidence type="ECO:0000259" key="11">
    <source>
        <dbReference type="Pfam" id="PF14932"/>
    </source>
</evidence>
<evidence type="ECO:0000256" key="2">
    <source>
        <dbReference type="ARBA" id="ARBA00009645"/>
    </source>
</evidence>
<evidence type="ECO:0000256" key="3">
    <source>
        <dbReference type="ARBA" id="ARBA00022490"/>
    </source>
</evidence>
<reference evidence="12" key="2">
    <citation type="submission" date="2025-09" db="UniProtKB">
        <authorList>
            <consortium name="Ensembl"/>
        </authorList>
    </citation>
    <scope>IDENTIFICATION</scope>
</reference>
<dbReference type="InterPro" id="IPR032733">
    <property type="entry name" value="HAUS3_N"/>
</dbReference>
<keyword evidence="13" id="KW-1185">Reference proteome</keyword>